<dbReference type="InterPro" id="IPR052922">
    <property type="entry name" value="Cytidylate_Kinase-2"/>
</dbReference>
<dbReference type="SUPFAM" id="SSF52540">
    <property type="entry name" value="P-loop containing nucleoside triphosphate hydrolases"/>
    <property type="match status" value="1"/>
</dbReference>
<protein>
    <submittedName>
        <fullName evidence="1">Adenylate kinase</fullName>
    </submittedName>
</protein>
<dbReference type="Gene3D" id="3.40.50.300">
    <property type="entry name" value="P-loop containing nucleotide triphosphate hydrolases"/>
    <property type="match status" value="1"/>
</dbReference>
<evidence type="ECO:0000313" key="1">
    <source>
        <dbReference type="EMBL" id="ODA35356.1"/>
    </source>
</evidence>
<keyword evidence="1" id="KW-0418">Kinase</keyword>
<name>A0A1C3EQ46_9GAMM</name>
<dbReference type="STRING" id="1080227.A8L45_04110"/>
<dbReference type="InterPro" id="IPR027417">
    <property type="entry name" value="P-loop_NTPase"/>
</dbReference>
<dbReference type="EMBL" id="LYBM01000004">
    <property type="protein sequence ID" value="ODA35356.1"/>
    <property type="molecule type" value="Genomic_DNA"/>
</dbReference>
<gene>
    <name evidence="1" type="ORF">A8L45_04110</name>
</gene>
<reference evidence="1 2" key="1">
    <citation type="submission" date="2016-05" db="EMBL/GenBank/DDBJ databases">
        <title>Genomic Taxonomy of the Vibrionaceae.</title>
        <authorList>
            <person name="Gomez-Gil B."/>
            <person name="Enciso-Ibarra J."/>
        </authorList>
    </citation>
    <scope>NUCLEOTIDE SEQUENCE [LARGE SCALE GENOMIC DNA]</scope>
    <source>
        <strain evidence="1 2">CAIM 1920</strain>
    </source>
</reference>
<dbReference type="PANTHER" id="PTHR37816:SF1">
    <property type="entry name" value="TOXIN"/>
    <property type="match status" value="1"/>
</dbReference>
<sequence>MFMKKINVVGTSGSGKSFFSKQLAEKLGVPYLEMDAIFWKPNWQMSSDEEFFANLSTALERDAWVLDGNYNRTRPIKWKDVDTVVWIDYSFTRTLIQAIKRALMRVMSNKEIWPGTGNTESLKKLFSKESIVWWTIRNYHKIKRRYEADLNATDYSHIRFVRIQSRRQAKEFLASLDGVEHRVGCSGS</sequence>
<dbReference type="AlphaFoldDB" id="A0A1C3EQ46"/>
<proteinExistence type="predicted"/>
<dbReference type="Proteomes" id="UP000094936">
    <property type="component" value="Unassembled WGS sequence"/>
</dbReference>
<dbReference type="OrthoDB" id="5296079at2"/>
<organism evidence="1 2">
    <name type="scientific">Veronia pacifica</name>
    <dbReference type="NCBI Taxonomy" id="1080227"/>
    <lineage>
        <taxon>Bacteria</taxon>
        <taxon>Pseudomonadati</taxon>
        <taxon>Pseudomonadota</taxon>
        <taxon>Gammaproteobacteria</taxon>
        <taxon>Vibrionales</taxon>
        <taxon>Vibrionaceae</taxon>
        <taxon>Veronia</taxon>
    </lineage>
</organism>
<keyword evidence="2" id="KW-1185">Reference proteome</keyword>
<dbReference type="PANTHER" id="PTHR37816">
    <property type="entry name" value="YALI0E33011P"/>
    <property type="match status" value="1"/>
</dbReference>
<evidence type="ECO:0000313" key="2">
    <source>
        <dbReference type="Proteomes" id="UP000094936"/>
    </source>
</evidence>
<accession>A0A1C3EQ46</accession>
<dbReference type="GO" id="GO:0016301">
    <property type="term" value="F:kinase activity"/>
    <property type="evidence" value="ECO:0007669"/>
    <property type="project" value="UniProtKB-KW"/>
</dbReference>
<comment type="caution">
    <text evidence="1">The sequence shown here is derived from an EMBL/GenBank/DDBJ whole genome shotgun (WGS) entry which is preliminary data.</text>
</comment>
<keyword evidence="1" id="KW-0808">Transferase</keyword>